<dbReference type="PANTHER" id="PTHR38765">
    <property type="entry name" value="DUF484 DOMAIN-CONTAINING PROTEIN"/>
    <property type="match status" value="1"/>
</dbReference>
<reference evidence="1 2" key="1">
    <citation type="submission" date="2021-04" db="EMBL/GenBank/DDBJ databases">
        <title>Complete genome sequencing of Allochromatium tepidum strain NZ.</title>
        <authorList>
            <person name="Tsukatani Y."/>
            <person name="Mori H."/>
        </authorList>
    </citation>
    <scope>NUCLEOTIDE SEQUENCE [LARGE SCALE GENOMIC DNA]</scope>
    <source>
        <strain evidence="1 2">NZ</strain>
    </source>
</reference>
<organism evidence="1 2">
    <name type="scientific">Allochromatium tepidum</name>
    <dbReference type="NCBI Taxonomy" id="553982"/>
    <lineage>
        <taxon>Bacteria</taxon>
        <taxon>Pseudomonadati</taxon>
        <taxon>Pseudomonadota</taxon>
        <taxon>Gammaproteobacteria</taxon>
        <taxon>Chromatiales</taxon>
        <taxon>Chromatiaceae</taxon>
        <taxon>Allochromatium</taxon>
    </lineage>
</organism>
<dbReference type="RefSeq" id="WP_236786125.1">
    <property type="nucleotide sequence ID" value="NZ_AP024563.1"/>
</dbReference>
<dbReference type="Gene3D" id="3.30.450.40">
    <property type="match status" value="1"/>
</dbReference>
<sequence length="231" mass="25865">MMHQAEHSRDEAFDQERQVVDYLIAHPDFLARHPEVLSIIEVPHGIRGAVSLIEYQVRVLRRQLAIERNRLVHLIARARRNEALAIRLHGLFLQLMTVDDPEHLCRLLRETLLREFHAEALAFKLFSLATLESRPHDPLVNAFADFIDRRNALCGPLSPERALALFGDGGAGIHSAAIIPIQADGQSGIIAIGSSDATRFSPEMGTDFLNRLGEVISRKLRTVRLGDCAPH</sequence>
<dbReference type="Proteomes" id="UP000680679">
    <property type="component" value="Chromosome"/>
</dbReference>
<evidence type="ECO:0008006" key="3">
    <source>
        <dbReference type="Google" id="ProtNLM"/>
    </source>
</evidence>
<protein>
    <recommendedName>
        <fullName evidence="3">DUF484 family protein</fullName>
    </recommendedName>
</protein>
<dbReference type="EMBL" id="AP024563">
    <property type="protein sequence ID" value="BCU07350.1"/>
    <property type="molecule type" value="Genomic_DNA"/>
</dbReference>
<proteinExistence type="predicted"/>
<dbReference type="InterPro" id="IPR007435">
    <property type="entry name" value="DUF484"/>
</dbReference>
<dbReference type="Pfam" id="PF04340">
    <property type="entry name" value="DUF484"/>
    <property type="match status" value="1"/>
</dbReference>
<evidence type="ECO:0000313" key="2">
    <source>
        <dbReference type="Proteomes" id="UP000680679"/>
    </source>
</evidence>
<keyword evidence="2" id="KW-1185">Reference proteome</keyword>
<name>A0ABM7QND0_9GAMM</name>
<gene>
    <name evidence="1" type="ORF">Atep_20270</name>
</gene>
<dbReference type="InterPro" id="IPR029016">
    <property type="entry name" value="GAF-like_dom_sf"/>
</dbReference>
<dbReference type="PANTHER" id="PTHR38765:SF1">
    <property type="entry name" value="DUF484 DOMAIN-CONTAINING PROTEIN"/>
    <property type="match status" value="1"/>
</dbReference>
<accession>A0ABM7QND0</accession>
<evidence type="ECO:0000313" key="1">
    <source>
        <dbReference type="EMBL" id="BCU07350.1"/>
    </source>
</evidence>